<evidence type="ECO:0000256" key="4">
    <source>
        <dbReference type="SAM" id="MobiDB-lite"/>
    </source>
</evidence>
<evidence type="ECO:0000313" key="6">
    <source>
        <dbReference type="Proteomes" id="UP000009022"/>
    </source>
</evidence>
<dbReference type="PANTHER" id="PTHR21162">
    <property type="entry name" value="P53 AND DNA DAMAGE-REGULATED PROTEIN"/>
    <property type="match status" value="1"/>
</dbReference>
<sequence>MAASDNDETAEAVQAVLKYMTDIEILAEDILVDKQMIVSLDKRRNGHREAFRSIRNTDKSNQSWMCFGDTFIELPNGSIQNLLEKGLICSNGSILRGGQENTQAEINKLHENLKPKMAQLYEMEGKQPRKGFDLKPLSRDELSNVTQARN</sequence>
<dbReference type="FunCoup" id="B3RVN7">
    <property type="interactions" value="223"/>
</dbReference>
<keyword evidence="2" id="KW-0963">Cytoplasm</keyword>
<protein>
    <submittedName>
        <fullName evidence="5">Uncharacterized protein</fullName>
    </submittedName>
</protein>
<dbReference type="RefSeq" id="XP_002112061.1">
    <property type="nucleotide sequence ID" value="XM_002112025.1"/>
</dbReference>
<dbReference type="KEGG" id="tad:TRIADDRAFT_55718"/>
<dbReference type="EMBL" id="DS985244">
    <property type="protein sequence ID" value="EDV26028.1"/>
    <property type="molecule type" value="Genomic_DNA"/>
</dbReference>
<dbReference type="Proteomes" id="UP000009022">
    <property type="component" value="Unassembled WGS sequence"/>
</dbReference>
<dbReference type="InParanoid" id="B3RVN7"/>
<dbReference type="PANTHER" id="PTHR21162:SF0">
    <property type="entry name" value="P53 AND DNA DAMAGE-REGULATED PROTEIN 1"/>
    <property type="match status" value="1"/>
</dbReference>
<dbReference type="CTD" id="6752778"/>
<evidence type="ECO:0000313" key="5">
    <source>
        <dbReference type="EMBL" id="EDV26028.1"/>
    </source>
</evidence>
<organism evidence="5 6">
    <name type="scientific">Trichoplax adhaerens</name>
    <name type="common">Trichoplax reptans</name>
    <dbReference type="NCBI Taxonomy" id="10228"/>
    <lineage>
        <taxon>Eukaryota</taxon>
        <taxon>Metazoa</taxon>
        <taxon>Placozoa</taxon>
        <taxon>Uniplacotomia</taxon>
        <taxon>Trichoplacea</taxon>
        <taxon>Trichoplacidae</taxon>
        <taxon>Trichoplax</taxon>
    </lineage>
</organism>
<dbReference type="PhylomeDB" id="B3RVN7"/>
<dbReference type="OMA" id="ICHIKNA"/>
<dbReference type="GO" id="GO:0005737">
    <property type="term" value="C:cytoplasm"/>
    <property type="evidence" value="ECO:0007669"/>
    <property type="project" value="UniProtKB-SubCell"/>
</dbReference>
<dbReference type="HOGENOM" id="CLU_132161_0_0_1"/>
<comment type="subcellular location">
    <subcellularLocation>
        <location evidence="1">Cytoplasm</location>
    </subcellularLocation>
</comment>
<evidence type="ECO:0000256" key="3">
    <source>
        <dbReference type="ARBA" id="ARBA00023186"/>
    </source>
</evidence>
<dbReference type="AlphaFoldDB" id="B3RVN7"/>
<dbReference type="GeneID" id="6752778"/>
<reference evidence="5 6" key="1">
    <citation type="journal article" date="2008" name="Nature">
        <title>The Trichoplax genome and the nature of placozoans.</title>
        <authorList>
            <person name="Srivastava M."/>
            <person name="Begovic E."/>
            <person name="Chapman J."/>
            <person name="Putnam N.H."/>
            <person name="Hellsten U."/>
            <person name="Kawashima T."/>
            <person name="Kuo A."/>
            <person name="Mitros T."/>
            <person name="Salamov A."/>
            <person name="Carpenter M.L."/>
            <person name="Signorovitch A.Y."/>
            <person name="Moreno M.A."/>
            <person name="Kamm K."/>
            <person name="Grimwood J."/>
            <person name="Schmutz J."/>
            <person name="Shapiro H."/>
            <person name="Grigoriev I.V."/>
            <person name="Buss L.W."/>
            <person name="Schierwater B."/>
            <person name="Dellaporta S.L."/>
            <person name="Rokhsar D.S."/>
        </authorList>
    </citation>
    <scope>NUCLEOTIDE SEQUENCE [LARGE SCALE GENOMIC DNA]</scope>
    <source>
        <strain evidence="5 6">Grell-BS-1999</strain>
    </source>
</reference>
<accession>B3RVN7</accession>
<dbReference type="CDD" id="cd22860">
    <property type="entry name" value="PDRG1"/>
    <property type="match status" value="1"/>
</dbReference>
<feature type="region of interest" description="Disordered" evidence="4">
    <location>
        <begin position="128"/>
        <end position="150"/>
    </location>
</feature>
<keyword evidence="6" id="KW-1185">Reference proteome</keyword>
<keyword evidence="3" id="KW-0143">Chaperone</keyword>
<dbReference type="InterPro" id="IPR030482">
    <property type="entry name" value="PDRG1"/>
</dbReference>
<dbReference type="STRING" id="10228.B3RVN7"/>
<dbReference type="OrthoDB" id="20282at2759"/>
<gene>
    <name evidence="5" type="ORF">TRIADDRAFT_55718</name>
</gene>
<proteinExistence type="predicted"/>
<dbReference type="eggNOG" id="ENOG502S6V9">
    <property type="taxonomic scope" value="Eukaryota"/>
</dbReference>
<evidence type="ECO:0000256" key="1">
    <source>
        <dbReference type="ARBA" id="ARBA00004496"/>
    </source>
</evidence>
<feature type="compositionally biased region" description="Basic and acidic residues" evidence="4">
    <location>
        <begin position="128"/>
        <end position="142"/>
    </location>
</feature>
<evidence type="ECO:0000256" key="2">
    <source>
        <dbReference type="ARBA" id="ARBA00022490"/>
    </source>
</evidence>
<name>B3RVN7_TRIAD</name>